<comment type="subcellular location">
    <subcellularLocation>
        <location evidence="1 4">Periplasm</location>
    </subcellularLocation>
</comment>
<dbReference type="InterPro" id="IPR013974">
    <property type="entry name" value="SAF"/>
</dbReference>
<name>A0A8J3GGB6_9HYPH</name>
<dbReference type="Proteomes" id="UP000641137">
    <property type="component" value="Unassembled WGS sequence"/>
</dbReference>
<dbReference type="Gene3D" id="2.30.30.760">
    <property type="match status" value="1"/>
</dbReference>
<evidence type="ECO:0000256" key="1">
    <source>
        <dbReference type="ARBA" id="ARBA00004418"/>
    </source>
</evidence>
<feature type="chain" id="PRO_5035339611" description="Flagella basal body P-ring formation protein FlgA" evidence="4">
    <location>
        <begin position="25"/>
        <end position="151"/>
    </location>
</feature>
<keyword evidence="7" id="KW-1185">Reference proteome</keyword>
<accession>A0A8J3GGB6</accession>
<dbReference type="PROSITE" id="PS51257">
    <property type="entry name" value="PROKAR_LIPOPROTEIN"/>
    <property type="match status" value="1"/>
</dbReference>
<dbReference type="EMBL" id="BMZO01000002">
    <property type="protein sequence ID" value="GHC64571.1"/>
    <property type="molecule type" value="Genomic_DNA"/>
</dbReference>
<feature type="domain" description="SAF" evidence="5">
    <location>
        <begin position="26"/>
        <end position="88"/>
    </location>
</feature>
<protein>
    <recommendedName>
        <fullName evidence="4">Flagella basal body P-ring formation protein FlgA</fullName>
    </recommendedName>
</protein>
<proteinExistence type="inferred from homology"/>
<dbReference type="InterPro" id="IPR039246">
    <property type="entry name" value="Flagellar_FlgA"/>
</dbReference>
<comment type="function">
    <text evidence="4">Involved in the assembly process of the P-ring formation. It may associate with FlgF on the rod constituting a structure essential for the P-ring assembly or may act as a modulator protein for the P-ring assembly.</text>
</comment>
<gene>
    <name evidence="6" type="ORF">GCM10010136_06620</name>
</gene>
<evidence type="ECO:0000256" key="3">
    <source>
        <dbReference type="ARBA" id="ARBA00022764"/>
    </source>
</evidence>
<dbReference type="GO" id="GO:0044780">
    <property type="term" value="P:bacterial-type flagellum assembly"/>
    <property type="evidence" value="ECO:0007669"/>
    <property type="project" value="InterPro"/>
</dbReference>
<dbReference type="CDD" id="cd11614">
    <property type="entry name" value="SAF_CpaB_FlgA_like"/>
    <property type="match status" value="1"/>
</dbReference>
<evidence type="ECO:0000256" key="4">
    <source>
        <dbReference type="RuleBase" id="RU362063"/>
    </source>
</evidence>
<sequence>MKRLSKIAFIAAIAAACFTSSAIAQESVIVTNRVIYPGQTVTANDIRVVQLKQNRDVRAYVTKATQIAGKIADKTILPNRFIVPAMLREAYAVNKGRPVQVTYERGALSITIMAVALQDGSPGDMVTLRNADSGQTFNGVVLADGTVRVGA</sequence>
<dbReference type="NCBIfam" id="TIGR03170">
    <property type="entry name" value="flgA_cterm"/>
    <property type="match status" value="1"/>
</dbReference>
<dbReference type="PANTHER" id="PTHR36307">
    <property type="entry name" value="FLAGELLA BASAL BODY P-RING FORMATION PROTEIN FLGA"/>
    <property type="match status" value="1"/>
</dbReference>
<keyword evidence="6" id="KW-0282">Flagellum</keyword>
<feature type="signal peptide" evidence="4">
    <location>
        <begin position="1"/>
        <end position="24"/>
    </location>
</feature>
<keyword evidence="3 4" id="KW-0574">Periplasm</keyword>
<dbReference type="Pfam" id="PF13144">
    <property type="entry name" value="ChapFlgA"/>
    <property type="match status" value="1"/>
</dbReference>
<evidence type="ECO:0000313" key="7">
    <source>
        <dbReference type="Proteomes" id="UP000641137"/>
    </source>
</evidence>
<keyword evidence="6" id="KW-0966">Cell projection</keyword>
<comment type="caution">
    <text evidence="6">The sequence shown here is derived from an EMBL/GenBank/DDBJ whole genome shotgun (WGS) entry which is preliminary data.</text>
</comment>
<comment type="similarity">
    <text evidence="4">Belongs to the FlgA family.</text>
</comment>
<organism evidence="6 7">
    <name type="scientific">Limoniibacter endophyticus</name>
    <dbReference type="NCBI Taxonomy" id="1565040"/>
    <lineage>
        <taxon>Bacteria</taxon>
        <taxon>Pseudomonadati</taxon>
        <taxon>Pseudomonadota</taxon>
        <taxon>Alphaproteobacteria</taxon>
        <taxon>Hyphomicrobiales</taxon>
        <taxon>Bartonellaceae</taxon>
        <taxon>Limoniibacter</taxon>
    </lineage>
</organism>
<evidence type="ECO:0000259" key="5">
    <source>
        <dbReference type="SMART" id="SM00858"/>
    </source>
</evidence>
<keyword evidence="2 4" id="KW-0732">Signal</keyword>
<reference evidence="6" key="1">
    <citation type="journal article" date="2014" name="Int. J. Syst. Evol. Microbiol.">
        <title>Complete genome sequence of Corynebacterium casei LMG S-19264T (=DSM 44701T), isolated from a smear-ripened cheese.</title>
        <authorList>
            <consortium name="US DOE Joint Genome Institute (JGI-PGF)"/>
            <person name="Walter F."/>
            <person name="Albersmeier A."/>
            <person name="Kalinowski J."/>
            <person name="Ruckert C."/>
        </authorList>
    </citation>
    <scope>NUCLEOTIDE SEQUENCE</scope>
    <source>
        <strain evidence="6">KCTC 42097</strain>
    </source>
</reference>
<dbReference type="SMART" id="SM00858">
    <property type="entry name" value="SAF"/>
    <property type="match status" value="1"/>
</dbReference>
<dbReference type="AlphaFoldDB" id="A0A8J3GGB6"/>
<evidence type="ECO:0000313" key="6">
    <source>
        <dbReference type="EMBL" id="GHC64571.1"/>
    </source>
</evidence>
<dbReference type="PANTHER" id="PTHR36307:SF1">
    <property type="entry name" value="FLAGELLA BASAL BODY P-RING FORMATION PROTEIN FLGA"/>
    <property type="match status" value="1"/>
</dbReference>
<dbReference type="RefSeq" id="WP_189487906.1">
    <property type="nucleotide sequence ID" value="NZ_BMZO01000002.1"/>
</dbReference>
<dbReference type="Gene3D" id="3.90.1210.10">
    <property type="entry name" value="Antifreeze-like/N-acetylneuraminic acid synthase C-terminal domain"/>
    <property type="match status" value="1"/>
</dbReference>
<dbReference type="GO" id="GO:0042597">
    <property type="term" value="C:periplasmic space"/>
    <property type="evidence" value="ECO:0007669"/>
    <property type="project" value="UniProtKB-SubCell"/>
</dbReference>
<reference evidence="6" key="2">
    <citation type="submission" date="2020-09" db="EMBL/GenBank/DDBJ databases">
        <authorList>
            <person name="Sun Q."/>
            <person name="Kim S."/>
        </authorList>
    </citation>
    <scope>NUCLEOTIDE SEQUENCE</scope>
    <source>
        <strain evidence="6">KCTC 42097</strain>
    </source>
</reference>
<keyword evidence="6" id="KW-0969">Cilium</keyword>
<keyword evidence="4" id="KW-1005">Bacterial flagellum biogenesis</keyword>
<dbReference type="InterPro" id="IPR017585">
    <property type="entry name" value="SAF_FlgA"/>
</dbReference>
<evidence type="ECO:0000256" key="2">
    <source>
        <dbReference type="ARBA" id="ARBA00022729"/>
    </source>
</evidence>